<gene>
    <name evidence="1" type="ORF">LCGC14_2805030</name>
</gene>
<comment type="caution">
    <text evidence="1">The sequence shown here is derived from an EMBL/GenBank/DDBJ whole genome shotgun (WGS) entry which is preliminary data.</text>
</comment>
<proteinExistence type="predicted"/>
<evidence type="ECO:0000313" key="1">
    <source>
        <dbReference type="EMBL" id="KKK82276.1"/>
    </source>
</evidence>
<reference evidence="1" key="1">
    <citation type="journal article" date="2015" name="Nature">
        <title>Complex archaea that bridge the gap between prokaryotes and eukaryotes.</title>
        <authorList>
            <person name="Spang A."/>
            <person name="Saw J.H."/>
            <person name="Jorgensen S.L."/>
            <person name="Zaremba-Niedzwiedzka K."/>
            <person name="Martijn J."/>
            <person name="Lind A.E."/>
            <person name="van Eijk R."/>
            <person name="Schleper C."/>
            <person name="Guy L."/>
            <person name="Ettema T.J."/>
        </authorList>
    </citation>
    <scope>NUCLEOTIDE SEQUENCE</scope>
</reference>
<accession>A0A0F9BCW9</accession>
<organism evidence="1">
    <name type="scientific">marine sediment metagenome</name>
    <dbReference type="NCBI Taxonomy" id="412755"/>
    <lineage>
        <taxon>unclassified sequences</taxon>
        <taxon>metagenomes</taxon>
        <taxon>ecological metagenomes</taxon>
    </lineage>
</organism>
<protein>
    <submittedName>
        <fullName evidence="1">Uncharacterized protein</fullName>
    </submittedName>
</protein>
<sequence length="55" mass="6813">YNCREWRMISELMNYGILGIWTATLLYDKWKFQKDMKRVIQDNTNALNKLEMRLR</sequence>
<dbReference type="EMBL" id="LAZR01052747">
    <property type="protein sequence ID" value="KKK82276.1"/>
    <property type="molecule type" value="Genomic_DNA"/>
</dbReference>
<feature type="non-terminal residue" evidence="1">
    <location>
        <position position="1"/>
    </location>
</feature>
<name>A0A0F9BCW9_9ZZZZ</name>
<dbReference type="AlphaFoldDB" id="A0A0F9BCW9"/>